<reference evidence="1 2" key="1">
    <citation type="journal article" date="2016" name="Nat. Commun.">
        <title>Thousands of microbial genomes shed light on interconnected biogeochemical processes in an aquifer system.</title>
        <authorList>
            <person name="Anantharaman K."/>
            <person name="Brown C.T."/>
            <person name="Hug L.A."/>
            <person name="Sharon I."/>
            <person name="Castelle C.J."/>
            <person name="Probst A.J."/>
            <person name="Thomas B.C."/>
            <person name="Singh A."/>
            <person name="Wilkins M.J."/>
            <person name="Karaoz U."/>
            <person name="Brodie E.L."/>
            <person name="Williams K.H."/>
            <person name="Hubbard S.S."/>
            <person name="Banfield J.F."/>
        </authorList>
    </citation>
    <scope>NUCLEOTIDE SEQUENCE [LARGE SCALE GENOMIC DNA]</scope>
</reference>
<dbReference type="InterPro" id="IPR027417">
    <property type="entry name" value="P-loop_NTPase"/>
</dbReference>
<proteinExistence type="predicted"/>
<evidence type="ECO:0000313" key="1">
    <source>
        <dbReference type="EMBL" id="OGF22944.1"/>
    </source>
</evidence>
<organism evidence="1 2">
    <name type="scientific">Candidatus Falkowbacteria bacterium RBG_13_39_14</name>
    <dbReference type="NCBI Taxonomy" id="1797985"/>
    <lineage>
        <taxon>Bacteria</taxon>
        <taxon>Candidatus Falkowiibacteriota</taxon>
    </lineage>
</organism>
<evidence type="ECO:0008006" key="3">
    <source>
        <dbReference type="Google" id="ProtNLM"/>
    </source>
</evidence>
<dbReference type="AlphaFoldDB" id="A0A1F5S8B3"/>
<dbReference type="SUPFAM" id="SSF52540">
    <property type="entry name" value="P-loop containing nucleoside triphosphate hydrolases"/>
    <property type="match status" value="1"/>
</dbReference>
<dbReference type="STRING" id="1797985.A2Y83_01635"/>
<sequence length="188" mass="22719">MQHHLIFEGAELAGKSWIISQVYDFLEAKYNKEKLVLDGCHWFNSDVGIFGTRHGKFCIERYVEMLEKLRINNVLFEKFHISDIIYNRMHRNKEINYAKIEKKLKTLNTKIILCKFKEDPALIKKRIYDRLNLYPHYERILQDPKWYIQQQKEYEKEIKKTKLPYLIIDSSELPGNQPQQILEWIGEK</sequence>
<evidence type="ECO:0000313" key="2">
    <source>
        <dbReference type="Proteomes" id="UP000178323"/>
    </source>
</evidence>
<gene>
    <name evidence="1" type="ORF">A2Y83_01635</name>
</gene>
<accession>A0A1F5S8B3</accession>
<dbReference type="Proteomes" id="UP000178323">
    <property type="component" value="Unassembled WGS sequence"/>
</dbReference>
<name>A0A1F5S8B3_9BACT</name>
<dbReference type="EMBL" id="MFFS01000007">
    <property type="protein sequence ID" value="OGF22944.1"/>
    <property type="molecule type" value="Genomic_DNA"/>
</dbReference>
<dbReference type="Gene3D" id="3.40.50.300">
    <property type="entry name" value="P-loop containing nucleotide triphosphate hydrolases"/>
    <property type="match status" value="1"/>
</dbReference>
<protein>
    <recommendedName>
        <fullName evidence="3">Deoxynucleoside kinase domain-containing protein</fullName>
    </recommendedName>
</protein>
<comment type="caution">
    <text evidence="1">The sequence shown here is derived from an EMBL/GenBank/DDBJ whole genome shotgun (WGS) entry which is preliminary data.</text>
</comment>